<dbReference type="GO" id="GO:0005829">
    <property type="term" value="C:cytosol"/>
    <property type="evidence" value="ECO:0007669"/>
    <property type="project" value="TreeGrafter"/>
</dbReference>
<comment type="catalytic activity">
    <reaction evidence="5">
        <text>dTDP-beta-L-rhamnose + NADP(+) = dTDP-4-dehydro-beta-L-rhamnose + NADPH + H(+)</text>
        <dbReference type="Rhea" id="RHEA:21796"/>
        <dbReference type="ChEBI" id="CHEBI:15378"/>
        <dbReference type="ChEBI" id="CHEBI:57510"/>
        <dbReference type="ChEBI" id="CHEBI:57783"/>
        <dbReference type="ChEBI" id="CHEBI:58349"/>
        <dbReference type="ChEBI" id="CHEBI:62830"/>
        <dbReference type="EC" id="1.1.1.133"/>
    </reaction>
</comment>
<feature type="domain" description="RmlD-like substrate binding" evidence="7">
    <location>
        <begin position="3"/>
        <end position="280"/>
    </location>
</feature>
<dbReference type="Gene3D" id="3.90.25.10">
    <property type="entry name" value="UDP-galactose 4-epimerase, domain 1"/>
    <property type="match status" value="1"/>
</dbReference>
<dbReference type="Proteomes" id="UP000294616">
    <property type="component" value="Unassembled WGS sequence"/>
</dbReference>
<evidence type="ECO:0000259" key="7">
    <source>
        <dbReference type="Pfam" id="PF04321"/>
    </source>
</evidence>
<dbReference type="UniPathway" id="UPA00124"/>
<dbReference type="GO" id="GO:0008831">
    <property type="term" value="F:dTDP-4-dehydrorhamnose reductase activity"/>
    <property type="evidence" value="ECO:0007669"/>
    <property type="project" value="UniProtKB-EC"/>
</dbReference>
<evidence type="ECO:0000256" key="5">
    <source>
        <dbReference type="ARBA" id="ARBA00048200"/>
    </source>
</evidence>
<dbReference type="AlphaFoldDB" id="A0A4R1M146"/>
<evidence type="ECO:0000313" key="8">
    <source>
        <dbReference type="EMBL" id="TCK83259.1"/>
    </source>
</evidence>
<dbReference type="SUPFAM" id="SSF51735">
    <property type="entry name" value="NAD(P)-binding Rossmann-fold domains"/>
    <property type="match status" value="1"/>
</dbReference>
<dbReference type="InterPro" id="IPR036291">
    <property type="entry name" value="NAD(P)-bd_dom_sf"/>
</dbReference>
<evidence type="ECO:0000256" key="2">
    <source>
        <dbReference type="ARBA" id="ARBA00010944"/>
    </source>
</evidence>
<organism evidence="8 9">
    <name type="scientific">Albibacterium bauzanense</name>
    <dbReference type="NCBI Taxonomy" id="653929"/>
    <lineage>
        <taxon>Bacteria</taxon>
        <taxon>Pseudomonadati</taxon>
        <taxon>Bacteroidota</taxon>
        <taxon>Sphingobacteriia</taxon>
        <taxon>Sphingobacteriales</taxon>
        <taxon>Sphingobacteriaceae</taxon>
        <taxon>Albibacterium</taxon>
    </lineage>
</organism>
<dbReference type="NCBIfam" id="TIGR01214">
    <property type="entry name" value="rmlD"/>
    <property type="match status" value="1"/>
</dbReference>
<evidence type="ECO:0000313" key="9">
    <source>
        <dbReference type="Proteomes" id="UP000294616"/>
    </source>
</evidence>
<dbReference type="EC" id="1.1.1.133" evidence="3 6"/>
<comment type="caution">
    <text evidence="8">The sequence shown here is derived from an EMBL/GenBank/DDBJ whole genome shotgun (WGS) entry which is preliminary data.</text>
</comment>
<evidence type="ECO:0000256" key="3">
    <source>
        <dbReference type="ARBA" id="ARBA00012929"/>
    </source>
</evidence>
<evidence type="ECO:0000256" key="4">
    <source>
        <dbReference type="ARBA" id="ARBA00017099"/>
    </source>
</evidence>
<dbReference type="CDD" id="cd05254">
    <property type="entry name" value="dTDP_HR_like_SDR_e"/>
    <property type="match status" value="1"/>
</dbReference>
<keyword evidence="6" id="KW-0560">Oxidoreductase</keyword>
<evidence type="ECO:0000256" key="6">
    <source>
        <dbReference type="RuleBase" id="RU364082"/>
    </source>
</evidence>
<dbReference type="Pfam" id="PF04321">
    <property type="entry name" value="RmlD_sub_bind"/>
    <property type="match status" value="1"/>
</dbReference>
<dbReference type="EMBL" id="SMGO01000002">
    <property type="protein sequence ID" value="TCK83259.1"/>
    <property type="molecule type" value="Genomic_DNA"/>
</dbReference>
<keyword evidence="6" id="KW-0521">NADP</keyword>
<accession>A0A4R1M146</accession>
<comment type="similarity">
    <text evidence="2 6">Belongs to the dTDP-4-dehydrorhamnose reductase family.</text>
</comment>
<protein>
    <recommendedName>
        <fullName evidence="4 6">dTDP-4-dehydrorhamnose reductase</fullName>
        <ecNumber evidence="3 6">1.1.1.133</ecNumber>
    </recommendedName>
</protein>
<evidence type="ECO:0000256" key="1">
    <source>
        <dbReference type="ARBA" id="ARBA00004781"/>
    </source>
</evidence>
<dbReference type="Gene3D" id="3.40.50.720">
    <property type="entry name" value="NAD(P)-binding Rossmann-like Domain"/>
    <property type="match status" value="1"/>
</dbReference>
<comment type="pathway">
    <text evidence="1 6">Carbohydrate biosynthesis; dTDP-L-rhamnose biosynthesis.</text>
</comment>
<dbReference type="PANTHER" id="PTHR10491:SF4">
    <property type="entry name" value="METHIONINE ADENOSYLTRANSFERASE 2 SUBUNIT BETA"/>
    <property type="match status" value="1"/>
</dbReference>
<sequence length="281" mass="31675">MKKVIVLGGGGQLAQCIQNVEKVDLDIVYLNSTQANILEEGHLREVFKSYQPEVVVNCAAYTAVDMAEDELLKAAAINSQAPKLIAQLCMEYDAILIHISTDFVFDGTKTTPLTEEDFPNPISTYGKTKLLGEEAIIATLDKHVIIRTSWLYSEFGNNFLKTMMRLGLERKEMGIVFDQLGTPTYAMDLANVIIEIAQLENPAYGLYHYSNEGAASWYDFAHSIFKYANINIQLKPIRTFQYPTKATRPAYSVMDKTKIKETFGITIPHWLDSLERCIKNI</sequence>
<dbReference type="RefSeq" id="WP_132224084.1">
    <property type="nucleotide sequence ID" value="NZ_SMGO01000002.1"/>
</dbReference>
<dbReference type="OrthoDB" id="9803892at2"/>
<dbReference type="GO" id="GO:0019305">
    <property type="term" value="P:dTDP-rhamnose biosynthetic process"/>
    <property type="evidence" value="ECO:0007669"/>
    <property type="project" value="UniProtKB-UniPathway"/>
</dbReference>
<dbReference type="PANTHER" id="PTHR10491">
    <property type="entry name" value="DTDP-4-DEHYDRORHAMNOSE REDUCTASE"/>
    <property type="match status" value="1"/>
</dbReference>
<reference evidence="8 9" key="1">
    <citation type="submission" date="2019-03" db="EMBL/GenBank/DDBJ databases">
        <title>Genomic Encyclopedia of Archaeal and Bacterial Type Strains, Phase II (KMG-II): from individual species to whole genera.</title>
        <authorList>
            <person name="Goeker M."/>
        </authorList>
    </citation>
    <scope>NUCLEOTIDE SEQUENCE [LARGE SCALE GENOMIC DNA]</scope>
    <source>
        <strain evidence="8 9">DSM 22554</strain>
    </source>
</reference>
<proteinExistence type="inferred from homology"/>
<comment type="function">
    <text evidence="6">Catalyzes the reduction of dTDP-6-deoxy-L-lyxo-4-hexulose to yield dTDP-L-rhamnose.</text>
</comment>
<name>A0A4R1M146_9SPHI</name>
<dbReference type="InterPro" id="IPR005913">
    <property type="entry name" value="dTDP_dehydrorham_reduct"/>
</dbReference>
<keyword evidence="9" id="KW-1185">Reference proteome</keyword>
<dbReference type="InterPro" id="IPR029903">
    <property type="entry name" value="RmlD-like-bd"/>
</dbReference>
<gene>
    <name evidence="8" type="ORF">C8N28_1849</name>
</gene>